<evidence type="ECO:0000313" key="1">
    <source>
        <dbReference type="EMBL" id="GAI65104.1"/>
    </source>
</evidence>
<sequence>MVEQMNMREVILETSKRMQQILEFSPVVYVDGHFMPYHGRSETLHGYYPQKRLAMHG</sequence>
<comment type="caution">
    <text evidence="1">The sequence shown here is derived from an EMBL/GenBank/DDBJ whole genome shotgun (WGS) entry which is preliminary data.</text>
</comment>
<dbReference type="EMBL" id="BARV01044995">
    <property type="protein sequence ID" value="GAI65104.1"/>
    <property type="molecule type" value="Genomic_DNA"/>
</dbReference>
<proteinExistence type="predicted"/>
<name>X1SBH0_9ZZZZ</name>
<feature type="non-terminal residue" evidence="1">
    <location>
        <position position="57"/>
    </location>
</feature>
<organism evidence="1">
    <name type="scientific">marine sediment metagenome</name>
    <dbReference type="NCBI Taxonomy" id="412755"/>
    <lineage>
        <taxon>unclassified sequences</taxon>
        <taxon>metagenomes</taxon>
        <taxon>ecological metagenomes</taxon>
    </lineage>
</organism>
<reference evidence="1" key="1">
    <citation type="journal article" date="2014" name="Front. Microbiol.">
        <title>High frequency of phylogenetically diverse reductive dehalogenase-homologous genes in deep subseafloor sedimentary metagenomes.</title>
        <authorList>
            <person name="Kawai M."/>
            <person name="Futagami T."/>
            <person name="Toyoda A."/>
            <person name="Takaki Y."/>
            <person name="Nishi S."/>
            <person name="Hori S."/>
            <person name="Arai W."/>
            <person name="Tsubouchi T."/>
            <person name="Morono Y."/>
            <person name="Uchiyama I."/>
            <person name="Ito T."/>
            <person name="Fujiyama A."/>
            <person name="Inagaki F."/>
            <person name="Takami H."/>
        </authorList>
    </citation>
    <scope>NUCLEOTIDE SEQUENCE</scope>
    <source>
        <strain evidence="1">Expedition CK06-06</strain>
    </source>
</reference>
<accession>X1SBH0</accession>
<protein>
    <submittedName>
        <fullName evidence="1">Uncharacterized protein</fullName>
    </submittedName>
</protein>
<dbReference type="AlphaFoldDB" id="X1SBH0"/>
<gene>
    <name evidence="1" type="ORF">S06H3_66222</name>
</gene>